<organism evidence="2 3">
    <name type="scientific">Panicum miliaceum</name>
    <name type="common">Proso millet</name>
    <name type="synonym">Broomcorn millet</name>
    <dbReference type="NCBI Taxonomy" id="4540"/>
    <lineage>
        <taxon>Eukaryota</taxon>
        <taxon>Viridiplantae</taxon>
        <taxon>Streptophyta</taxon>
        <taxon>Embryophyta</taxon>
        <taxon>Tracheophyta</taxon>
        <taxon>Spermatophyta</taxon>
        <taxon>Magnoliopsida</taxon>
        <taxon>Liliopsida</taxon>
        <taxon>Poales</taxon>
        <taxon>Poaceae</taxon>
        <taxon>PACMAD clade</taxon>
        <taxon>Panicoideae</taxon>
        <taxon>Panicodae</taxon>
        <taxon>Paniceae</taxon>
        <taxon>Panicinae</taxon>
        <taxon>Panicum</taxon>
        <taxon>Panicum sect. Panicum</taxon>
    </lineage>
</organism>
<keyword evidence="3" id="KW-1185">Reference proteome</keyword>
<dbReference type="STRING" id="4540.A0A3L6TGT8"/>
<keyword evidence="1" id="KW-1133">Transmembrane helix</keyword>
<keyword evidence="1" id="KW-0472">Membrane</keyword>
<name>A0A3L6TGT8_PANMI</name>
<feature type="transmembrane region" description="Helical" evidence="1">
    <location>
        <begin position="142"/>
        <end position="160"/>
    </location>
</feature>
<evidence type="ECO:0000313" key="2">
    <source>
        <dbReference type="EMBL" id="RLN35936.1"/>
    </source>
</evidence>
<dbReference type="OrthoDB" id="2016540at2759"/>
<evidence type="ECO:0000313" key="3">
    <source>
        <dbReference type="Proteomes" id="UP000275267"/>
    </source>
</evidence>
<accession>A0A3L6TGT8</accession>
<protein>
    <recommendedName>
        <fullName evidence="4">Vacuole membrane protein KMS1-like</fullName>
    </recommendedName>
</protein>
<dbReference type="EMBL" id="PQIB02000002">
    <property type="protein sequence ID" value="RLN35936.1"/>
    <property type="molecule type" value="Genomic_DNA"/>
</dbReference>
<gene>
    <name evidence="2" type="ORF">C2845_PM03G11060</name>
</gene>
<dbReference type="AlphaFoldDB" id="A0A3L6TGT8"/>
<evidence type="ECO:0000256" key="1">
    <source>
        <dbReference type="SAM" id="Phobius"/>
    </source>
</evidence>
<reference evidence="3" key="1">
    <citation type="journal article" date="2019" name="Nat. Commun.">
        <title>The genome of broomcorn millet.</title>
        <authorList>
            <person name="Zou C."/>
            <person name="Miki D."/>
            <person name="Li D."/>
            <person name="Tang Q."/>
            <person name="Xiao L."/>
            <person name="Rajput S."/>
            <person name="Deng P."/>
            <person name="Jia W."/>
            <person name="Huang R."/>
            <person name="Zhang M."/>
            <person name="Sun Y."/>
            <person name="Hu J."/>
            <person name="Fu X."/>
            <person name="Schnable P.S."/>
            <person name="Li F."/>
            <person name="Zhang H."/>
            <person name="Feng B."/>
            <person name="Zhu X."/>
            <person name="Liu R."/>
            <person name="Schnable J.C."/>
            <person name="Zhu J.-K."/>
            <person name="Zhang H."/>
        </authorList>
    </citation>
    <scope>NUCLEOTIDE SEQUENCE [LARGE SCALE GENOMIC DNA]</scope>
</reference>
<feature type="transmembrane region" description="Helical" evidence="1">
    <location>
        <begin position="180"/>
        <end position="203"/>
    </location>
</feature>
<feature type="transmembrane region" description="Helical" evidence="1">
    <location>
        <begin position="215"/>
        <end position="235"/>
    </location>
</feature>
<keyword evidence="1" id="KW-0812">Transmembrane</keyword>
<comment type="caution">
    <text evidence="2">The sequence shown here is derived from an EMBL/GenBank/DDBJ whole genome shotgun (WGS) entry which is preliminary data.</text>
</comment>
<feature type="transmembrane region" description="Helical" evidence="1">
    <location>
        <begin position="272"/>
        <end position="293"/>
    </location>
</feature>
<proteinExistence type="predicted"/>
<sequence>MGPAIDAGEDRGLSGSGLHTFVLYLAPHVALFTIKAVQCGRVDLKNAPYDTILLKRMPSWLDKDCLEFGPPIYQETIPFSKILQKVYLEAILWGVGTALGELPPYFLSRAATMSGRTIDELQDFNATVTEGFPSLTHRAKRWILSHFSFSVILLLASVPNPLYDFAGMLCGQSGVPFWKFFLATLIGKAIIKVSIQITSVITICNNQLLDLVEKWVMWAIGFVPGVASVLPSLVAKLKTAKDKFLSAHVAASASIAVKGKWNLSFTLISNTVVWLMAINFIIQIVTSTAQGYLRTLQELEIRQKLSEIELSASEPSSG</sequence>
<dbReference type="Proteomes" id="UP000275267">
    <property type="component" value="Unassembled WGS sequence"/>
</dbReference>
<evidence type="ECO:0008006" key="4">
    <source>
        <dbReference type="Google" id="ProtNLM"/>
    </source>
</evidence>